<dbReference type="SUPFAM" id="SSF56935">
    <property type="entry name" value="Porins"/>
    <property type="match status" value="1"/>
</dbReference>
<keyword evidence="5 7" id="KW-0472">Membrane</keyword>
<dbReference type="NCBIfam" id="TIGR01782">
    <property type="entry name" value="TonB-Xanth-Caul"/>
    <property type="match status" value="1"/>
</dbReference>
<comment type="similarity">
    <text evidence="7">Belongs to the TonB-dependent receptor family.</text>
</comment>
<accession>A0ABT5IDN6</accession>
<dbReference type="InterPro" id="IPR011662">
    <property type="entry name" value="Secretin/TonB_short_N"/>
</dbReference>
<keyword evidence="7" id="KW-0798">TonB box</keyword>
<sequence>MSGPLPSIYLPRLATVMTVIVMTATIWAPAAQAAPRRFDVPALPLEQALRRVAEQGQVQILFSGDQVRAHAGAAVSGTLEPEAAFRLVLARSGLSIRQIDRRTFIVVSPPAPPVAARPVPTPPPVDTAEPVREVVVVAQRTILNPRQDTDRFDGSLAAPQATALLSRSDVERTAARNVTEALGVLPGVTVLNTGRSFSGGVDSASRAEGLFSAFRGLNTEFNLNMIDGVSLAQGLPNSRGVQLNLLPPTGFQSIVLSKVPTPDMDGDVISAAIDFRTPSAHDFRARQHLSLSVSAYDNRRARAYDASGQGGGIGVEYTRRFGRDERFGLYFSHTEDRRRYANSEIAGIMSAQNDAGWAYLSSDSPKGILPAGADPQSLLTATALNVGASTGESRARYDVLTLTGRFDSGWEGWLRATAAHNRTDQNSTLSQTVGRNLSWNDDGSGRYRLSVGSVSTRLWYETNPDLASLSAVSLGARRQTGAWTLTPSLFFSQGRSDRPERIEASVRVDQMDSYNKAQRRPFSGLLIGYENGFPTPQLTPELYADLDSVGERLLARRAGQFTVQTSRQYRQGGRFDAEYTADAGALRQLAFGVKWTQSVREVTDRDWTNAYFADLLGRGGVTWRDLGLIRGYYDDVFPGRFDWRLPKVDHDRLADYFHRYVTAQSFDTCATLSVNNDNCNRQHGRETVAAAYLSARWVVGRLEIAPGLRYEQTRIDNRFWVIPAPPAGVTEVPGHWGQSRTAYGVGLPSLRLNYRPDEAHVWRLALWRGYTRPAFMLLGSGVRYQPADDGTSLLRQGNPALKPVTALNLDLAVEGRSPGGTRYSFGAYTKRLEHYLFDSGGSGSELLFGRTVDLRSLSPRNGGQGVAQGLEAEARHDWALAGGTLSLGGTLSRQWTHVDLGSDELGRKIAMQNAPDWLANLTATYRYKRATLTLSAQHTGAYLASYNALYTPGDWDNVWVRPATRLDLAADWQVRPHLRLSLSATNLTGAYSYWAHVGKDSLALSDIIDSGQRLSLSLRYAY</sequence>
<evidence type="ECO:0000259" key="8">
    <source>
        <dbReference type="SMART" id="SM00965"/>
    </source>
</evidence>
<keyword evidence="4" id="KW-0408">Iron</keyword>
<dbReference type="EMBL" id="JAQQKW010000004">
    <property type="protein sequence ID" value="MDC7694321.1"/>
    <property type="molecule type" value="Genomic_DNA"/>
</dbReference>
<dbReference type="Pfam" id="PF00593">
    <property type="entry name" value="TonB_dep_Rec_b-barrel"/>
    <property type="match status" value="1"/>
</dbReference>
<keyword evidence="2" id="KW-0813">Transport</keyword>
<dbReference type="PANTHER" id="PTHR40980">
    <property type="entry name" value="PLUG DOMAIN-CONTAINING PROTEIN"/>
    <property type="match status" value="1"/>
</dbReference>
<dbReference type="Gene3D" id="3.55.50.30">
    <property type="match status" value="1"/>
</dbReference>
<dbReference type="SMART" id="SM00965">
    <property type="entry name" value="STN"/>
    <property type="match status" value="1"/>
</dbReference>
<dbReference type="InterPro" id="IPR037066">
    <property type="entry name" value="Plug_dom_sf"/>
</dbReference>
<dbReference type="Gene3D" id="2.170.130.10">
    <property type="entry name" value="TonB-dependent receptor, plug domain"/>
    <property type="match status" value="1"/>
</dbReference>
<dbReference type="PANTHER" id="PTHR40980:SF4">
    <property type="entry name" value="TONB-DEPENDENT RECEPTOR-LIKE BETA-BARREL DOMAIN-CONTAINING PROTEIN"/>
    <property type="match status" value="1"/>
</dbReference>
<dbReference type="Proteomes" id="UP001216595">
    <property type="component" value="Unassembled WGS sequence"/>
</dbReference>
<evidence type="ECO:0000313" key="9">
    <source>
        <dbReference type="EMBL" id="MDC7694321.1"/>
    </source>
</evidence>
<keyword evidence="3" id="KW-0410">Iron transport</keyword>
<comment type="subcellular location">
    <subcellularLocation>
        <location evidence="1 7">Cell outer membrane</location>
    </subcellularLocation>
</comment>
<evidence type="ECO:0000256" key="3">
    <source>
        <dbReference type="ARBA" id="ARBA00022496"/>
    </source>
</evidence>
<gene>
    <name evidence="9" type="ORF">PQU94_08510</name>
</gene>
<evidence type="ECO:0000313" key="10">
    <source>
        <dbReference type="Proteomes" id="UP001216595"/>
    </source>
</evidence>
<reference evidence="9 10" key="1">
    <citation type="submission" date="2023-01" db="EMBL/GenBank/DDBJ databases">
        <title>Novel species of the genus Asticcacaulis isolated from rivers.</title>
        <authorList>
            <person name="Lu H."/>
        </authorList>
    </citation>
    <scope>NUCLEOTIDE SEQUENCE [LARGE SCALE GENOMIC DNA]</scope>
    <source>
        <strain evidence="9 10">DXS10W</strain>
    </source>
</reference>
<evidence type="ECO:0000256" key="1">
    <source>
        <dbReference type="ARBA" id="ARBA00004442"/>
    </source>
</evidence>
<evidence type="ECO:0000256" key="6">
    <source>
        <dbReference type="ARBA" id="ARBA00023237"/>
    </source>
</evidence>
<evidence type="ECO:0000256" key="2">
    <source>
        <dbReference type="ARBA" id="ARBA00022448"/>
    </source>
</evidence>
<evidence type="ECO:0000256" key="5">
    <source>
        <dbReference type="ARBA" id="ARBA00023136"/>
    </source>
</evidence>
<keyword evidence="9" id="KW-0675">Receptor</keyword>
<feature type="domain" description="Secretin/TonB short N-terminal" evidence="8">
    <location>
        <begin position="58"/>
        <end position="109"/>
    </location>
</feature>
<proteinExistence type="inferred from homology"/>
<dbReference type="InterPro" id="IPR010104">
    <property type="entry name" value="TonB_rcpt_bac"/>
</dbReference>
<comment type="caution">
    <text evidence="9">The sequence shown here is derived from an EMBL/GenBank/DDBJ whole genome shotgun (WGS) entry which is preliminary data.</text>
</comment>
<dbReference type="InterPro" id="IPR012910">
    <property type="entry name" value="Plug_dom"/>
</dbReference>
<keyword evidence="6" id="KW-0998">Cell outer membrane</keyword>
<organism evidence="9 10">
    <name type="scientific">Asticcacaulis currens</name>
    <dbReference type="NCBI Taxonomy" id="2984210"/>
    <lineage>
        <taxon>Bacteria</taxon>
        <taxon>Pseudomonadati</taxon>
        <taxon>Pseudomonadota</taxon>
        <taxon>Alphaproteobacteria</taxon>
        <taxon>Caulobacterales</taxon>
        <taxon>Caulobacteraceae</taxon>
        <taxon>Asticcacaulis</taxon>
    </lineage>
</organism>
<dbReference type="RefSeq" id="WP_272741035.1">
    <property type="nucleotide sequence ID" value="NZ_JAQQKW010000004.1"/>
</dbReference>
<evidence type="ECO:0000256" key="7">
    <source>
        <dbReference type="RuleBase" id="RU003357"/>
    </source>
</evidence>
<dbReference type="Pfam" id="PF07715">
    <property type="entry name" value="Plug"/>
    <property type="match status" value="1"/>
</dbReference>
<name>A0ABT5IDN6_9CAUL</name>
<keyword evidence="10" id="KW-1185">Reference proteome</keyword>
<dbReference type="Gene3D" id="2.40.170.20">
    <property type="entry name" value="TonB-dependent receptor, beta-barrel domain"/>
    <property type="match status" value="1"/>
</dbReference>
<protein>
    <submittedName>
        <fullName evidence="9">TonB-dependent receptor</fullName>
    </submittedName>
</protein>
<dbReference type="InterPro" id="IPR000531">
    <property type="entry name" value="Beta-barrel_TonB"/>
</dbReference>
<dbReference type="InterPro" id="IPR036942">
    <property type="entry name" value="Beta-barrel_TonB_sf"/>
</dbReference>
<keyword evidence="3" id="KW-0406">Ion transport</keyword>
<evidence type="ECO:0000256" key="4">
    <source>
        <dbReference type="ARBA" id="ARBA00023004"/>
    </source>
</evidence>